<reference evidence="4 5" key="1">
    <citation type="submission" date="2018-07" db="EMBL/GenBank/DDBJ databases">
        <title>Leeuwenhoekiella genomics.</title>
        <authorList>
            <person name="Tahon G."/>
            <person name="Willems A."/>
        </authorList>
    </citation>
    <scope>NUCLEOTIDE SEQUENCE [LARGE SCALE GENOMIC DNA]</scope>
    <source>
        <strain evidence="4 5">LMG 22550</strain>
    </source>
</reference>
<evidence type="ECO:0000256" key="2">
    <source>
        <dbReference type="SAM" id="MobiDB-lite"/>
    </source>
</evidence>
<comment type="caution">
    <text evidence="4">The sequence shown here is derived from an EMBL/GenBank/DDBJ whole genome shotgun (WGS) entry which is preliminary data.</text>
</comment>
<comment type="similarity">
    <text evidence="1">Belongs to the prokaryotic/mitochondrial release factor family.</text>
</comment>
<dbReference type="GO" id="GO:0072344">
    <property type="term" value="P:rescue of stalled ribosome"/>
    <property type="evidence" value="ECO:0007669"/>
    <property type="project" value="TreeGrafter"/>
</dbReference>
<dbReference type="SUPFAM" id="SSF75620">
    <property type="entry name" value="Release factor"/>
    <property type="match status" value="1"/>
</dbReference>
<dbReference type="GO" id="GO:0043022">
    <property type="term" value="F:ribosome binding"/>
    <property type="evidence" value="ECO:0007669"/>
    <property type="project" value="TreeGrafter"/>
</dbReference>
<dbReference type="PROSITE" id="PS00745">
    <property type="entry name" value="RF_PROK_I"/>
    <property type="match status" value="1"/>
</dbReference>
<feature type="region of interest" description="Disordered" evidence="2">
    <location>
        <begin position="95"/>
        <end position="133"/>
    </location>
</feature>
<sequence>MNKDLLYTECNFKAVRSSGPGGQHVNKTSTKVVLSWSLELTTAFDEFQKVRLEKYLATKLTKDRMIVLSYDQSRSQHKNKETVFTNFIKLLEKGLRVPKHRKKTKPTFTSKRKRLDSKKRTSEKKNNRRPPKL</sequence>
<dbReference type="NCBIfam" id="NF006718">
    <property type="entry name" value="PRK09256.1"/>
    <property type="match status" value="1"/>
</dbReference>
<dbReference type="InterPro" id="IPR045853">
    <property type="entry name" value="Pep_chain_release_fac_I_sf"/>
</dbReference>
<feature type="domain" description="Prokaryotic-type class I peptide chain release factors" evidence="3">
    <location>
        <begin position="16"/>
        <end position="32"/>
    </location>
</feature>
<protein>
    <submittedName>
        <fullName evidence="4">Ribosome-associated protein</fullName>
    </submittedName>
</protein>
<dbReference type="PANTHER" id="PTHR47814:SF1">
    <property type="entry name" value="PEPTIDYL-TRNA HYDROLASE ARFB"/>
    <property type="match status" value="1"/>
</dbReference>
<dbReference type="EMBL" id="QOVM01000004">
    <property type="protein sequence ID" value="RXG22059.1"/>
    <property type="molecule type" value="Genomic_DNA"/>
</dbReference>
<evidence type="ECO:0000313" key="4">
    <source>
        <dbReference type="EMBL" id="RXG22059.1"/>
    </source>
</evidence>
<evidence type="ECO:0000259" key="3">
    <source>
        <dbReference type="PROSITE" id="PS00745"/>
    </source>
</evidence>
<dbReference type="PANTHER" id="PTHR47814">
    <property type="entry name" value="PEPTIDYL-TRNA HYDROLASE ARFB"/>
    <property type="match status" value="1"/>
</dbReference>
<dbReference type="Proteomes" id="UP000289238">
    <property type="component" value="Unassembled WGS sequence"/>
</dbReference>
<accession>A0A4Q0P8H0</accession>
<dbReference type="AlphaFoldDB" id="A0A4Q0P8H0"/>
<organism evidence="4 5">
    <name type="scientific">Leeuwenhoekiella aequorea</name>
    <dbReference type="NCBI Taxonomy" id="283736"/>
    <lineage>
        <taxon>Bacteria</taxon>
        <taxon>Pseudomonadati</taxon>
        <taxon>Bacteroidota</taxon>
        <taxon>Flavobacteriia</taxon>
        <taxon>Flavobacteriales</taxon>
        <taxon>Flavobacteriaceae</taxon>
        <taxon>Leeuwenhoekiella</taxon>
    </lineage>
</organism>
<feature type="compositionally biased region" description="Basic residues" evidence="2">
    <location>
        <begin position="96"/>
        <end position="117"/>
    </location>
</feature>
<dbReference type="GO" id="GO:0003747">
    <property type="term" value="F:translation release factor activity"/>
    <property type="evidence" value="ECO:0007669"/>
    <property type="project" value="InterPro"/>
</dbReference>
<keyword evidence="5" id="KW-1185">Reference proteome</keyword>
<dbReference type="InterPro" id="IPR000352">
    <property type="entry name" value="Pep_chain_release_fac_I"/>
</dbReference>
<dbReference type="Gene3D" id="3.30.160.20">
    <property type="match status" value="1"/>
</dbReference>
<dbReference type="Pfam" id="PF00472">
    <property type="entry name" value="RF-1"/>
    <property type="match status" value="1"/>
</dbReference>
<proteinExistence type="inferred from homology"/>
<evidence type="ECO:0000256" key="1">
    <source>
        <dbReference type="ARBA" id="ARBA00010835"/>
    </source>
</evidence>
<dbReference type="GO" id="GO:0004045">
    <property type="term" value="F:peptidyl-tRNA hydrolase activity"/>
    <property type="evidence" value="ECO:0007669"/>
    <property type="project" value="TreeGrafter"/>
</dbReference>
<evidence type="ECO:0000313" key="5">
    <source>
        <dbReference type="Proteomes" id="UP000289238"/>
    </source>
</evidence>
<gene>
    <name evidence="4" type="ORF">DSM00_2123</name>
</gene>
<name>A0A4Q0P8H0_9FLAO</name>
<dbReference type="RefSeq" id="WP_128757961.1">
    <property type="nucleotide sequence ID" value="NZ_QOVM01000004.1"/>
</dbReference>
<dbReference type="OrthoDB" id="9815709at2"/>